<dbReference type="InterPro" id="IPR027417">
    <property type="entry name" value="P-loop_NTPase"/>
</dbReference>
<evidence type="ECO:0000256" key="1">
    <source>
        <dbReference type="ARBA" id="ARBA00022490"/>
    </source>
</evidence>
<evidence type="ECO:0000259" key="9">
    <source>
        <dbReference type="PROSITE" id="PS51705"/>
    </source>
</evidence>
<keyword evidence="4 8" id="KW-0460">Magnesium</keyword>
<comment type="subcellular location">
    <subcellularLocation>
        <location evidence="6">Cytoplasm</location>
    </subcellularLocation>
    <text evidence="6">May associate with membranes.</text>
</comment>
<dbReference type="InterPro" id="IPR032305">
    <property type="entry name" value="GTP-bd_M"/>
</dbReference>
<feature type="binding site" evidence="7">
    <location>
        <begin position="319"/>
        <end position="321"/>
    </location>
    <ligand>
        <name>GTP</name>
        <dbReference type="ChEBI" id="CHEBI:37565"/>
    </ligand>
</feature>
<dbReference type="GO" id="GO:0046872">
    <property type="term" value="F:metal ion binding"/>
    <property type="evidence" value="ECO:0007669"/>
    <property type="project" value="UniProtKB-KW"/>
</dbReference>
<protein>
    <recommendedName>
        <fullName evidence="6">GTPase HflX</fullName>
    </recommendedName>
    <alternativeName>
        <fullName evidence="6">GTP-binding protein HflX</fullName>
    </alternativeName>
</protein>
<evidence type="ECO:0000256" key="7">
    <source>
        <dbReference type="PIRSR" id="PIRSR006809-1"/>
    </source>
</evidence>
<dbReference type="PIRSF" id="PIRSF006809">
    <property type="entry name" value="GTP-binding_hflX_prd"/>
    <property type="match status" value="1"/>
</dbReference>
<feature type="binding site" evidence="8">
    <location>
        <position position="186"/>
    </location>
    <ligand>
        <name>Mg(2+)</name>
        <dbReference type="ChEBI" id="CHEBI:18420"/>
    </ligand>
</feature>
<dbReference type="InterPro" id="IPR030394">
    <property type="entry name" value="G_HFLX_dom"/>
</dbReference>
<feature type="binding site" evidence="7">
    <location>
        <begin position="206"/>
        <end position="209"/>
    </location>
    <ligand>
        <name>GTP</name>
        <dbReference type="ChEBI" id="CHEBI:37565"/>
    </ligand>
</feature>
<evidence type="ECO:0000256" key="8">
    <source>
        <dbReference type="PIRSR" id="PIRSR006809-2"/>
    </source>
</evidence>
<keyword evidence="3 6" id="KW-0547">Nucleotide-binding</keyword>
<dbReference type="PANTHER" id="PTHR10229">
    <property type="entry name" value="GTP-BINDING PROTEIN HFLX"/>
    <property type="match status" value="1"/>
</dbReference>
<dbReference type="GO" id="GO:0003924">
    <property type="term" value="F:GTPase activity"/>
    <property type="evidence" value="ECO:0007669"/>
    <property type="project" value="UniProtKB-UniRule"/>
</dbReference>
<comment type="subunit">
    <text evidence="6">Monomer. Associates with the 50S ribosomal subunit.</text>
</comment>
<dbReference type="PROSITE" id="PS51705">
    <property type="entry name" value="G_HFLX"/>
    <property type="match status" value="1"/>
</dbReference>
<keyword evidence="1 6" id="KW-0963">Cytoplasm</keyword>
<dbReference type="EMBL" id="CP000473">
    <property type="protein sequence ID" value="ABJ82155.1"/>
    <property type="molecule type" value="Genomic_DNA"/>
</dbReference>
<dbReference type="InterPro" id="IPR042108">
    <property type="entry name" value="GTPase_HflX_N_sf"/>
</dbReference>
<comment type="function">
    <text evidence="6">GTPase that associates with the 50S ribosomal subunit and may have a role during protein synthesis or ribosome biogenesis.</text>
</comment>
<dbReference type="InterPro" id="IPR006073">
    <property type="entry name" value="GTP-bd"/>
</dbReference>
<dbReference type="NCBIfam" id="TIGR03156">
    <property type="entry name" value="GTP_HflX"/>
    <property type="match status" value="1"/>
</dbReference>
<evidence type="ECO:0000313" key="10">
    <source>
        <dbReference type="EMBL" id="ABJ82155.1"/>
    </source>
</evidence>
<dbReference type="HOGENOM" id="CLU_019597_1_0_0"/>
<evidence type="ECO:0000256" key="5">
    <source>
        <dbReference type="ARBA" id="ARBA00023134"/>
    </source>
</evidence>
<dbReference type="Pfam" id="PF01926">
    <property type="entry name" value="MMR_HSR1"/>
    <property type="match status" value="1"/>
</dbReference>
<feature type="binding site" evidence="7">
    <location>
        <begin position="184"/>
        <end position="188"/>
    </location>
    <ligand>
        <name>GTP</name>
        <dbReference type="ChEBI" id="CHEBI:37565"/>
    </ligand>
</feature>
<dbReference type="InterPro" id="IPR016496">
    <property type="entry name" value="GTPase_HflX"/>
</dbReference>
<proteinExistence type="inferred from homology"/>
<keyword evidence="2 8" id="KW-0479">Metal-binding</keyword>
<feature type="binding site" evidence="7">
    <location>
        <begin position="272"/>
        <end position="275"/>
    </location>
    <ligand>
        <name>GTP</name>
        <dbReference type="ChEBI" id="CHEBI:37565"/>
    </ligand>
</feature>
<dbReference type="AlphaFoldDB" id="Q029X1"/>
<dbReference type="InterPro" id="IPR025121">
    <property type="entry name" value="GTPase_HflX_N"/>
</dbReference>
<dbReference type="PANTHER" id="PTHR10229:SF0">
    <property type="entry name" value="GTP-BINDING PROTEIN 6-RELATED"/>
    <property type="match status" value="1"/>
</dbReference>
<dbReference type="FunFam" id="3.40.50.11060:FF:000001">
    <property type="entry name" value="GTPase HflX"/>
    <property type="match status" value="1"/>
</dbReference>
<organism evidence="10">
    <name type="scientific">Solibacter usitatus (strain Ellin6076)</name>
    <dbReference type="NCBI Taxonomy" id="234267"/>
    <lineage>
        <taxon>Bacteria</taxon>
        <taxon>Pseudomonadati</taxon>
        <taxon>Acidobacteriota</taxon>
        <taxon>Terriglobia</taxon>
        <taxon>Bryobacterales</taxon>
        <taxon>Solibacteraceae</taxon>
        <taxon>Candidatus Solibacter</taxon>
    </lineage>
</organism>
<dbReference type="InParanoid" id="Q029X1"/>
<dbReference type="GO" id="GO:0005525">
    <property type="term" value="F:GTP binding"/>
    <property type="evidence" value="ECO:0007669"/>
    <property type="project" value="UniProtKB-UniRule"/>
</dbReference>
<feature type="binding site" evidence="8">
    <location>
        <position position="166"/>
    </location>
    <ligand>
        <name>Mg(2+)</name>
        <dbReference type="ChEBI" id="CHEBI:18420"/>
    </ligand>
</feature>
<dbReference type="GO" id="GO:0043022">
    <property type="term" value="F:ribosome binding"/>
    <property type="evidence" value="ECO:0007669"/>
    <property type="project" value="TreeGrafter"/>
</dbReference>
<feature type="domain" description="Hflx-type G" evidence="9">
    <location>
        <begin position="153"/>
        <end position="341"/>
    </location>
</feature>
<dbReference type="GO" id="GO:0005737">
    <property type="term" value="C:cytoplasm"/>
    <property type="evidence" value="ECO:0007669"/>
    <property type="project" value="UniProtKB-SubCell"/>
</dbReference>
<evidence type="ECO:0000256" key="4">
    <source>
        <dbReference type="ARBA" id="ARBA00022842"/>
    </source>
</evidence>
<dbReference type="eggNOG" id="COG2262">
    <property type="taxonomic scope" value="Bacteria"/>
</dbReference>
<comment type="similarity">
    <text evidence="6">Belongs to the TRAFAC class OBG-HflX-like GTPase superfamily. HflX GTPase family.</text>
</comment>
<dbReference type="HAMAP" id="MF_00900">
    <property type="entry name" value="GTPase_HflX"/>
    <property type="match status" value="1"/>
</dbReference>
<evidence type="ECO:0000256" key="6">
    <source>
        <dbReference type="HAMAP-Rule" id="MF_00900"/>
    </source>
</evidence>
<name>Q029X1_SOLUE</name>
<accession>Q029X1</accession>
<evidence type="ECO:0000256" key="2">
    <source>
        <dbReference type="ARBA" id="ARBA00022723"/>
    </source>
</evidence>
<dbReference type="PRINTS" id="PR00326">
    <property type="entry name" value="GTP1OBG"/>
</dbReference>
<dbReference type="CDD" id="cd01878">
    <property type="entry name" value="HflX"/>
    <property type="match status" value="1"/>
</dbReference>
<gene>
    <name evidence="6" type="primary">hflX</name>
    <name evidence="10" type="ordered locus">Acid_1161</name>
</gene>
<sequence length="394" mass="42691">MQTRPAPEAATLIGQGKVEELAASVLSTEADVVIFDQDLSPTQQRNLEKALATKVIDRTQLILDIFASRARTREGRLQVELAQLNYLLPRLAGRGVQMSRLGGGIGTRGPGETQLETDRRRIAKRIKKVEDELEGVRAGRALHRRRRSAVPLATLALAGYTNAGKSTLFNRLTRASVLADSKMFATLDPTVRPLVLPSRRRVLMSDTVGFIRNLPTTLVKAFRATLEEVNEAALILHVVDASSPTAPEHTAHVLKVLAEIGAHEVPQILVLNKVDLLAAGDADAASLQRRLLAGLGAAHGEDDPDPSVFSGKMRAVAISATSGAGIDTLMAAIDEVLPLDPVVRATLDLDSGDGATLALLHEFGRVIETRYHDDRVEVEVDLPESLERRLRSRQ</sequence>
<dbReference type="Gene3D" id="3.40.50.11060">
    <property type="entry name" value="GTPase HflX, N-terminal domain"/>
    <property type="match status" value="1"/>
</dbReference>
<dbReference type="STRING" id="234267.Acid_1161"/>
<dbReference type="Gene3D" id="6.10.250.2860">
    <property type="match status" value="1"/>
</dbReference>
<feature type="binding site" evidence="7">
    <location>
        <begin position="159"/>
        <end position="166"/>
    </location>
    <ligand>
        <name>GTP</name>
        <dbReference type="ChEBI" id="CHEBI:37565"/>
    </ligand>
</feature>
<dbReference type="Pfam" id="PF16360">
    <property type="entry name" value="GTP-bdg_M"/>
    <property type="match status" value="1"/>
</dbReference>
<dbReference type="Pfam" id="PF13167">
    <property type="entry name" value="GTP-bdg_N"/>
    <property type="match status" value="1"/>
</dbReference>
<dbReference type="SUPFAM" id="SSF52540">
    <property type="entry name" value="P-loop containing nucleoside triphosphate hydrolases"/>
    <property type="match status" value="1"/>
</dbReference>
<dbReference type="KEGG" id="sus:Acid_1161"/>
<dbReference type="Gene3D" id="3.40.50.300">
    <property type="entry name" value="P-loop containing nucleotide triphosphate hydrolases"/>
    <property type="match status" value="1"/>
</dbReference>
<reference evidence="10" key="1">
    <citation type="submission" date="2006-10" db="EMBL/GenBank/DDBJ databases">
        <title>Complete sequence of Solibacter usitatus Ellin6076.</title>
        <authorList>
            <consortium name="US DOE Joint Genome Institute"/>
            <person name="Copeland A."/>
            <person name="Lucas S."/>
            <person name="Lapidus A."/>
            <person name="Barry K."/>
            <person name="Detter J.C."/>
            <person name="Glavina del Rio T."/>
            <person name="Hammon N."/>
            <person name="Israni S."/>
            <person name="Dalin E."/>
            <person name="Tice H."/>
            <person name="Pitluck S."/>
            <person name="Thompson L.S."/>
            <person name="Brettin T."/>
            <person name="Bruce D."/>
            <person name="Han C."/>
            <person name="Tapia R."/>
            <person name="Gilna P."/>
            <person name="Schmutz J."/>
            <person name="Larimer F."/>
            <person name="Land M."/>
            <person name="Hauser L."/>
            <person name="Kyrpides N."/>
            <person name="Mikhailova N."/>
            <person name="Janssen P.H."/>
            <person name="Kuske C.R."/>
            <person name="Richardson P."/>
        </authorList>
    </citation>
    <scope>NUCLEOTIDE SEQUENCE</scope>
    <source>
        <strain evidence="10">Ellin6076</strain>
    </source>
</reference>
<keyword evidence="5 6" id="KW-0342">GTP-binding</keyword>
<evidence type="ECO:0000256" key="3">
    <source>
        <dbReference type="ARBA" id="ARBA00022741"/>
    </source>
</evidence>
<dbReference type="FunCoup" id="Q029X1">
    <property type="interactions" value="541"/>
</dbReference>
<comment type="cofactor">
    <cofactor evidence="8">
        <name>Mg(2+)</name>
        <dbReference type="ChEBI" id="CHEBI:18420"/>
    </cofactor>
</comment>